<dbReference type="EMBL" id="VJMJ01000198">
    <property type="protein sequence ID" value="KAF0727291.1"/>
    <property type="molecule type" value="Genomic_DNA"/>
</dbReference>
<dbReference type="Gene3D" id="1.10.472.30">
    <property type="entry name" value="Transcription elongation factor S-II, central domain"/>
    <property type="match status" value="1"/>
</dbReference>
<keyword evidence="2" id="KW-0863">Zinc-finger</keyword>
<organism evidence="7 8">
    <name type="scientific">Aphanomyces euteiches</name>
    <dbReference type="NCBI Taxonomy" id="100861"/>
    <lineage>
        <taxon>Eukaryota</taxon>
        <taxon>Sar</taxon>
        <taxon>Stramenopiles</taxon>
        <taxon>Oomycota</taxon>
        <taxon>Saprolegniomycetes</taxon>
        <taxon>Saprolegniales</taxon>
        <taxon>Verrucalvaceae</taxon>
        <taxon>Aphanomyces</taxon>
    </lineage>
</organism>
<dbReference type="InterPro" id="IPR036575">
    <property type="entry name" value="TFIIS_cen_dom_sf"/>
</dbReference>
<dbReference type="InterPro" id="IPR003618">
    <property type="entry name" value="TFIIS_cen_dom"/>
</dbReference>
<dbReference type="Pfam" id="PF07500">
    <property type="entry name" value="TFIIS_M"/>
    <property type="match status" value="1"/>
</dbReference>
<dbReference type="SUPFAM" id="SSF57783">
    <property type="entry name" value="Zinc beta-ribbon"/>
    <property type="match status" value="1"/>
</dbReference>
<dbReference type="PROSITE" id="PS51321">
    <property type="entry name" value="TFIIS_CENTRAL"/>
    <property type="match status" value="1"/>
</dbReference>
<evidence type="ECO:0000313" key="8">
    <source>
        <dbReference type="Proteomes" id="UP000481153"/>
    </source>
</evidence>
<evidence type="ECO:0000259" key="6">
    <source>
        <dbReference type="PROSITE" id="PS51321"/>
    </source>
</evidence>
<dbReference type="PANTHER" id="PTHR11477">
    <property type="entry name" value="TRANSCRIPTION FACTOR S-II ZINC FINGER DOMAIN-CONTAINING PROTEIN"/>
    <property type="match status" value="1"/>
</dbReference>
<dbReference type="GO" id="GO:0006351">
    <property type="term" value="P:DNA-templated transcription"/>
    <property type="evidence" value="ECO:0007669"/>
    <property type="project" value="InterPro"/>
</dbReference>
<dbReference type="CDD" id="cd09917">
    <property type="entry name" value="F-box_SF"/>
    <property type="match status" value="1"/>
</dbReference>
<dbReference type="SUPFAM" id="SSF46942">
    <property type="entry name" value="Elongation factor TFIIS domain 2"/>
    <property type="match status" value="1"/>
</dbReference>
<accession>A0A6G0WJ84</accession>
<evidence type="ECO:0000256" key="1">
    <source>
        <dbReference type="ARBA" id="ARBA00022723"/>
    </source>
</evidence>
<dbReference type="InterPro" id="IPR036047">
    <property type="entry name" value="F-box-like_dom_sf"/>
</dbReference>
<evidence type="ECO:0000256" key="5">
    <source>
        <dbReference type="SAM" id="MobiDB-lite"/>
    </source>
</evidence>
<feature type="compositionally biased region" description="Acidic residues" evidence="5">
    <location>
        <begin position="20"/>
        <end position="29"/>
    </location>
</feature>
<sequence length="248" mass="28239">MDKDQAATGPVSVETVLDGGEVESDDGSDDWVDELEEELVLEVRKKPRVSVVFDLPHEVLLNVFNYVSVGRVCKAWSLASTQVARTKLEKNLTALFDQFSADDAMCCMLSKSIEGELHAHTNSWDYSVSREYKEKARMLLFNLRDAKNDLLRLRLFSGELTAFTLVRMKSKDMANPQLVEQRKEWIRSRTAEVTRDLKEFLGLVESNMFTCPSCGSNKTQHCQGRRKASADRLCIVVICSRCPHRWQV</sequence>
<evidence type="ECO:0000256" key="2">
    <source>
        <dbReference type="ARBA" id="ARBA00022771"/>
    </source>
</evidence>
<feature type="domain" description="TFIIS central" evidence="6">
    <location>
        <begin position="87"/>
        <end position="201"/>
    </location>
</feature>
<protein>
    <recommendedName>
        <fullName evidence="6">TFIIS central domain-containing protein</fullName>
    </recommendedName>
</protein>
<comment type="caution">
    <text evidence="7">The sequence shown here is derived from an EMBL/GenBank/DDBJ whole genome shotgun (WGS) entry which is preliminary data.</text>
</comment>
<keyword evidence="8" id="KW-1185">Reference proteome</keyword>
<keyword evidence="1" id="KW-0479">Metal-binding</keyword>
<dbReference type="Proteomes" id="UP000481153">
    <property type="component" value="Unassembled WGS sequence"/>
</dbReference>
<proteinExistence type="predicted"/>
<dbReference type="SMART" id="SM00510">
    <property type="entry name" value="TFS2M"/>
    <property type="match status" value="1"/>
</dbReference>
<dbReference type="AlphaFoldDB" id="A0A6G0WJ84"/>
<dbReference type="SUPFAM" id="SSF81383">
    <property type="entry name" value="F-box domain"/>
    <property type="match status" value="1"/>
</dbReference>
<evidence type="ECO:0000256" key="3">
    <source>
        <dbReference type="ARBA" id="ARBA00022833"/>
    </source>
</evidence>
<dbReference type="VEuPathDB" id="FungiDB:AeMF1_010180"/>
<keyword evidence="4" id="KW-0539">Nucleus</keyword>
<dbReference type="GO" id="GO:0008270">
    <property type="term" value="F:zinc ion binding"/>
    <property type="evidence" value="ECO:0007669"/>
    <property type="project" value="UniProtKB-KW"/>
</dbReference>
<evidence type="ECO:0000313" key="7">
    <source>
        <dbReference type="EMBL" id="KAF0727291.1"/>
    </source>
</evidence>
<name>A0A6G0WJ84_9STRA</name>
<feature type="region of interest" description="Disordered" evidence="5">
    <location>
        <begin position="1"/>
        <end position="29"/>
    </location>
</feature>
<keyword evidence="3" id="KW-0862">Zinc</keyword>
<evidence type="ECO:0000256" key="4">
    <source>
        <dbReference type="ARBA" id="ARBA00023242"/>
    </source>
</evidence>
<gene>
    <name evidence="7" type="ORF">Ae201684_014552</name>
</gene>
<dbReference type="GO" id="GO:0005634">
    <property type="term" value="C:nucleus"/>
    <property type="evidence" value="ECO:0007669"/>
    <property type="project" value="TreeGrafter"/>
</dbReference>
<reference evidence="7 8" key="1">
    <citation type="submission" date="2019-07" db="EMBL/GenBank/DDBJ databases">
        <title>Genomics analysis of Aphanomyces spp. identifies a new class of oomycete effector associated with host adaptation.</title>
        <authorList>
            <person name="Gaulin E."/>
        </authorList>
    </citation>
    <scope>NUCLEOTIDE SEQUENCE [LARGE SCALE GENOMIC DNA]</scope>
    <source>
        <strain evidence="7 8">ATCC 201684</strain>
    </source>
</reference>
<dbReference type="PANTHER" id="PTHR11477:SF0">
    <property type="entry name" value="IP08861P-RELATED"/>
    <property type="match status" value="1"/>
</dbReference>